<dbReference type="GO" id="GO:0005737">
    <property type="term" value="C:cytoplasm"/>
    <property type="evidence" value="ECO:0007669"/>
    <property type="project" value="TreeGrafter"/>
</dbReference>
<organism evidence="6 7">
    <name type="scientific">Pholiota conissans</name>
    <dbReference type="NCBI Taxonomy" id="109636"/>
    <lineage>
        <taxon>Eukaryota</taxon>
        <taxon>Fungi</taxon>
        <taxon>Dikarya</taxon>
        <taxon>Basidiomycota</taxon>
        <taxon>Agaricomycotina</taxon>
        <taxon>Agaricomycetes</taxon>
        <taxon>Agaricomycetidae</taxon>
        <taxon>Agaricales</taxon>
        <taxon>Agaricineae</taxon>
        <taxon>Strophariaceae</taxon>
        <taxon>Pholiota</taxon>
    </lineage>
</organism>
<dbReference type="PANTHER" id="PTHR13710:SF154">
    <property type="entry name" value="RECQ HELICASE, PUTATIVE (AFU_ORTHOLOGUE AFUA_6G14720)-RELATED"/>
    <property type="match status" value="1"/>
</dbReference>
<evidence type="ECO:0000256" key="3">
    <source>
        <dbReference type="ARBA" id="ARBA00034808"/>
    </source>
</evidence>
<comment type="catalytic activity">
    <reaction evidence="2">
        <text>Couples ATP hydrolysis with the unwinding of duplex DNA by translocating in the 3'-5' direction.</text>
        <dbReference type="EC" id="5.6.2.4"/>
    </reaction>
</comment>
<dbReference type="OrthoDB" id="10261556at2759"/>
<dbReference type="Pfam" id="PF00271">
    <property type="entry name" value="Helicase_C"/>
    <property type="match status" value="1"/>
</dbReference>
<feature type="domain" description="Helicase C-terminal" evidence="5">
    <location>
        <begin position="1"/>
        <end position="128"/>
    </location>
</feature>
<dbReference type="GO" id="GO:0016787">
    <property type="term" value="F:hydrolase activity"/>
    <property type="evidence" value="ECO:0007669"/>
    <property type="project" value="UniProtKB-KW"/>
</dbReference>
<comment type="caution">
    <text evidence="6">The sequence shown here is derived from an EMBL/GenBank/DDBJ whole genome shotgun (WGS) entry which is preliminary data.</text>
</comment>
<dbReference type="EC" id="5.6.2.4" evidence="3"/>
<dbReference type="InterPro" id="IPR001650">
    <property type="entry name" value="Helicase_C-like"/>
</dbReference>
<dbReference type="GO" id="GO:0043138">
    <property type="term" value="F:3'-5' DNA helicase activity"/>
    <property type="evidence" value="ECO:0007669"/>
    <property type="project" value="UniProtKB-EC"/>
</dbReference>
<dbReference type="AlphaFoldDB" id="A0A9P6CRQ1"/>
<dbReference type="GO" id="GO:0009378">
    <property type="term" value="F:four-way junction helicase activity"/>
    <property type="evidence" value="ECO:0007669"/>
    <property type="project" value="TreeGrafter"/>
</dbReference>
<dbReference type="GO" id="GO:0005694">
    <property type="term" value="C:chromosome"/>
    <property type="evidence" value="ECO:0007669"/>
    <property type="project" value="TreeGrafter"/>
</dbReference>
<feature type="region of interest" description="Disordered" evidence="4">
    <location>
        <begin position="213"/>
        <end position="259"/>
    </location>
</feature>
<protein>
    <recommendedName>
        <fullName evidence="3">DNA 3'-5' helicase</fullName>
        <ecNumber evidence="3">5.6.2.4</ecNumber>
    </recommendedName>
</protein>
<evidence type="ECO:0000313" key="7">
    <source>
        <dbReference type="Proteomes" id="UP000807469"/>
    </source>
</evidence>
<dbReference type="InterPro" id="IPR027417">
    <property type="entry name" value="P-loop_NTPase"/>
</dbReference>
<reference evidence="6" key="1">
    <citation type="submission" date="2020-11" db="EMBL/GenBank/DDBJ databases">
        <authorList>
            <consortium name="DOE Joint Genome Institute"/>
            <person name="Ahrendt S."/>
            <person name="Riley R."/>
            <person name="Andreopoulos W."/>
            <person name="Labutti K."/>
            <person name="Pangilinan J."/>
            <person name="Ruiz-Duenas F.J."/>
            <person name="Barrasa J.M."/>
            <person name="Sanchez-Garcia M."/>
            <person name="Camarero S."/>
            <person name="Miyauchi S."/>
            <person name="Serrano A."/>
            <person name="Linde D."/>
            <person name="Babiker R."/>
            <person name="Drula E."/>
            <person name="Ayuso-Fernandez I."/>
            <person name="Pacheco R."/>
            <person name="Padilla G."/>
            <person name="Ferreira P."/>
            <person name="Barriuso J."/>
            <person name="Kellner H."/>
            <person name="Castanera R."/>
            <person name="Alfaro M."/>
            <person name="Ramirez L."/>
            <person name="Pisabarro A.G."/>
            <person name="Kuo A."/>
            <person name="Tritt A."/>
            <person name="Lipzen A."/>
            <person name="He G."/>
            <person name="Yan M."/>
            <person name="Ng V."/>
            <person name="Cullen D."/>
            <person name="Martin F."/>
            <person name="Rosso M.-N."/>
            <person name="Henrissat B."/>
            <person name="Hibbett D."/>
            <person name="Martinez A.T."/>
            <person name="Grigoriev I.V."/>
        </authorList>
    </citation>
    <scope>NUCLEOTIDE SEQUENCE</scope>
    <source>
        <strain evidence="6">CIRM-BRFM 674</strain>
    </source>
</reference>
<evidence type="ECO:0000256" key="4">
    <source>
        <dbReference type="SAM" id="MobiDB-lite"/>
    </source>
</evidence>
<keyword evidence="6" id="KW-0378">Hydrolase</keyword>
<gene>
    <name evidence="6" type="ORF">BDN70DRAFT_939011</name>
</gene>
<feature type="region of interest" description="Disordered" evidence="4">
    <location>
        <begin position="340"/>
        <end position="360"/>
    </location>
</feature>
<keyword evidence="7" id="KW-1185">Reference proteome</keyword>
<proteinExistence type="inferred from homology"/>
<evidence type="ECO:0000259" key="5">
    <source>
        <dbReference type="PROSITE" id="PS51194"/>
    </source>
</evidence>
<name>A0A9P6CRQ1_9AGAR</name>
<evidence type="ECO:0000256" key="1">
    <source>
        <dbReference type="ARBA" id="ARBA00005446"/>
    </source>
</evidence>
<dbReference type="PROSITE" id="PS51194">
    <property type="entry name" value="HELICASE_CTER"/>
    <property type="match status" value="1"/>
</dbReference>
<dbReference type="SMART" id="SM00490">
    <property type="entry name" value="HELICc"/>
    <property type="match status" value="1"/>
</dbReference>
<dbReference type="EMBL" id="MU155703">
    <property type="protein sequence ID" value="KAF9471355.1"/>
    <property type="molecule type" value="Genomic_DNA"/>
</dbReference>
<accession>A0A9P6CRQ1</accession>
<dbReference type="Gene3D" id="3.40.50.300">
    <property type="entry name" value="P-loop containing nucleotide triphosphate hydrolases"/>
    <property type="match status" value="1"/>
</dbReference>
<evidence type="ECO:0000256" key="2">
    <source>
        <dbReference type="ARBA" id="ARBA00034617"/>
    </source>
</evidence>
<feature type="compositionally biased region" description="Polar residues" evidence="4">
    <location>
        <begin position="233"/>
        <end position="246"/>
    </location>
</feature>
<dbReference type="GO" id="GO:0000724">
    <property type="term" value="P:double-strand break repair via homologous recombination"/>
    <property type="evidence" value="ECO:0007669"/>
    <property type="project" value="TreeGrafter"/>
</dbReference>
<evidence type="ECO:0000313" key="6">
    <source>
        <dbReference type="EMBL" id="KAF9471355.1"/>
    </source>
</evidence>
<dbReference type="PANTHER" id="PTHR13710">
    <property type="entry name" value="DNA HELICASE RECQ FAMILY MEMBER"/>
    <property type="match status" value="1"/>
</dbReference>
<comment type="similarity">
    <text evidence="1">Belongs to the helicase family. RecQ subfamily.</text>
</comment>
<sequence length="360" mass="41025">MPAHIIARSIRSWLPRRLRKSVDYMHSLRSPQAKKRVMRDFRRGRIRVLVATESAGMGADIPDIEQVVQFGVPSSLSIWMQRAGRAGRSVGINARAILLAEKSMFERQRRRRQGAVDTTLEPEVAGLLDADENEGDLDEQSEAWLGGEIEYEWKKKVDEALRQWIETEGCRCEFLHKYFNNPVDLRKTPTHICCDNCDRMDIDSNSELLQDLDCPPTLEDRPLTPTFRCDDTPGSTHSTPSKSKNANGKRPIVRQEAATRRGPHLEQALLVLKTWRMWTLRDRYTPSPFTLTVFMPDSIIKVLASNARIKTLADLKANVSWAFTECHGEEVLAACRKVDENRQQEQEATKQARKDATAAQ</sequence>
<dbReference type="Proteomes" id="UP000807469">
    <property type="component" value="Unassembled WGS sequence"/>
</dbReference>
<dbReference type="SUPFAM" id="SSF52540">
    <property type="entry name" value="P-loop containing nucleoside triphosphate hydrolases"/>
    <property type="match status" value="1"/>
</dbReference>